<keyword evidence="3 7" id="KW-0812">Transmembrane</keyword>
<evidence type="ECO:0000313" key="10">
    <source>
        <dbReference type="Proteomes" id="UP000621500"/>
    </source>
</evidence>
<keyword evidence="5 7" id="KW-0472">Membrane</keyword>
<evidence type="ECO:0000256" key="3">
    <source>
        <dbReference type="ARBA" id="ARBA00022692"/>
    </source>
</evidence>
<dbReference type="RefSeq" id="WP_203862213.1">
    <property type="nucleotide sequence ID" value="NZ_BAAAZQ010000033.1"/>
</dbReference>
<evidence type="ECO:0000313" key="9">
    <source>
        <dbReference type="EMBL" id="GIH00922.1"/>
    </source>
</evidence>
<dbReference type="SUPFAM" id="SSF103473">
    <property type="entry name" value="MFS general substrate transporter"/>
    <property type="match status" value="1"/>
</dbReference>
<name>A0ABQ4F1Y0_9ACTN</name>
<dbReference type="PANTHER" id="PTHR43124">
    <property type="entry name" value="PURINE EFFLUX PUMP PBUE"/>
    <property type="match status" value="1"/>
</dbReference>
<dbReference type="PANTHER" id="PTHR43124:SF3">
    <property type="entry name" value="CHLORAMPHENICOL EFFLUX PUMP RV0191"/>
    <property type="match status" value="1"/>
</dbReference>
<accession>A0ABQ4F1Y0</accession>
<dbReference type="Gene3D" id="1.20.1250.20">
    <property type="entry name" value="MFS general substrate transporter like domains"/>
    <property type="match status" value="1"/>
</dbReference>
<dbReference type="Pfam" id="PF07690">
    <property type="entry name" value="MFS_1"/>
    <property type="match status" value="1"/>
</dbReference>
<feature type="transmembrane region" description="Helical" evidence="7">
    <location>
        <begin position="284"/>
        <end position="306"/>
    </location>
</feature>
<feature type="transmembrane region" description="Helical" evidence="7">
    <location>
        <begin position="62"/>
        <end position="82"/>
    </location>
</feature>
<keyword evidence="10" id="KW-1185">Reference proteome</keyword>
<evidence type="ECO:0000256" key="4">
    <source>
        <dbReference type="ARBA" id="ARBA00022989"/>
    </source>
</evidence>
<reference evidence="9 10" key="1">
    <citation type="submission" date="2021-01" db="EMBL/GenBank/DDBJ databases">
        <title>Whole genome shotgun sequence of Plantactinospora mayteni NBRC 109088.</title>
        <authorList>
            <person name="Komaki H."/>
            <person name="Tamura T."/>
        </authorList>
    </citation>
    <scope>NUCLEOTIDE SEQUENCE [LARGE SCALE GENOMIC DNA]</scope>
    <source>
        <strain evidence="9 10">NBRC 109088</strain>
    </source>
</reference>
<sequence length="492" mass="50442">MSRWPSGRRLGAWFGARSRRVLGGPGRLRVVLLLGAVLALNSADTGTIGAAAAQLEADLGISHARLGLLASASSGVGALAAIPMGMLADRVNRVRLLTVTVAAWAVAMIAGGLSPDYRWLLASRLLLGAAVAASGPVVVSLTGDFVPPADRAAVLGWILTGEIVGAGAGLLAGGAIAAALSWRYAFFLLAAASLALAVSLLRQLPEPERGGASWLCGDPPADDGADDERVDGEHPHGSDGDKVRDVVIARGIEPAPERILAEDADEIPLRRAMVYLLRIPTNRLLIIASASGYFFFAGLRTFAVVFATQHFGVSEGLLGALALVVGTTALAGAVAGGRFTDRILHRGRTDARVLVPAVGYSAAALLLLPGFLISSIGLALPVIALGTAALAAANPPLDAARLDIVPGRMWGRAESLRTLLRLAAEAVAPAAFGLLADVLGGGGSAGRAGGLRDAFLVMLLPLLLNGLIMLLARGSYPVDVATATASDRRSRR</sequence>
<organism evidence="9 10">
    <name type="scientific">Plantactinospora mayteni</name>
    <dbReference type="NCBI Taxonomy" id="566021"/>
    <lineage>
        <taxon>Bacteria</taxon>
        <taxon>Bacillati</taxon>
        <taxon>Actinomycetota</taxon>
        <taxon>Actinomycetes</taxon>
        <taxon>Micromonosporales</taxon>
        <taxon>Micromonosporaceae</taxon>
        <taxon>Plantactinospora</taxon>
    </lineage>
</organism>
<feature type="transmembrane region" description="Helical" evidence="7">
    <location>
        <begin position="119"/>
        <end position="142"/>
    </location>
</feature>
<feature type="compositionally biased region" description="Basic and acidic residues" evidence="6">
    <location>
        <begin position="231"/>
        <end position="241"/>
    </location>
</feature>
<proteinExistence type="predicted"/>
<evidence type="ECO:0000256" key="5">
    <source>
        <dbReference type="ARBA" id="ARBA00023136"/>
    </source>
</evidence>
<feature type="compositionally biased region" description="Acidic residues" evidence="6">
    <location>
        <begin position="220"/>
        <end position="230"/>
    </location>
</feature>
<evidence type="ECO:0000256" key="6">
    <source>
        <dbReference type="SAM" id="MobiDB-lite"/>
    </source>
</evidence>
<dbReference type="PROSITE" id="PS50850">
    <property type="entry name" value="MFS"/>
    <property type="match status" value="1"/>
</dbReference>
<feature type="transmembrane region" description="Helical" evidence="7">
    <location>
        <begin position="454"/>
        <end position="472"/>
    </location>
</feature>
<evidence type="ECO:0000256" key="2">
    <source>
        <dbReference type="ARBA" id="ARBA00022475"/>
    </source>
</evidence>
<dbReference type="InterPro" id="IPR050189">
    <property type="entry name" value="MFS_Efflux_Transporters"/>
</dbReference>
<feature type="transmembrane region" description="Helical" evidence="7">
    <location>
        <begin position="94"/>
        <end position="113"/>
    </location>
</feature>
<keyword evidence="2" id="KW-1003">Cell membrane</keyword>
<feature type="domain" description="Major facilitator superfamily (MFS) profile" evidence="8">
    <location>
        <begin position="30"/>
        <end position="477"/>
    </location>
</feature>
<feature type="transmembrane region" description="Helical" evidence="7">
    <location>
        <begin position="418"/>
        <end position="442"/>
    </location>
</feature>
<evidence type="ECO:0000259" key="8">
    <source>
        <dbReference type="PROSITE" id="PS50850"/>
    </source>
</evidence>
<feature type="transmembrane region" description="Helical" evidence="7">
    <location>
        <begin position="184"/>
        <end position="201"/>
    </location>
</feature>
<comment type="subcellular location">
    <subcellularLocation>
        <location evidence="1">Cell membrane</location>
        <topology evidence="1">Multi-pass membrane protein</topology>
    </subcellularLocation>
</comment>
<dbReference type="InterPro" id="IPR036259">
    <property type="entry name" value="MFS_trans_sf"/>
</dbReference>
<evidence type="ECO:0000256" key="7">
    <source>
        <dbReference type="SAM" id="Phobius"/>
    </source>
</evidence>
<keyword evidence="4 7" id="KW-1133">Transmembrane helix</keyword>
<feature type="region of interest" description="Disordered" evidence="6">
    <location>
        <begin position="211"/>
        <end position="241"/>
    </location>
</feature>
<dbReference type="EMBL" id="BONX01000061">
    <property type="protein sequence ID" value="GIH00922.1"/>
    <property type="molecule type" value="Genomic_DNA"/>
</dbReference>
<feature type="transmembrane region" description="Helical" evidence="7">
    <location>
        <begin position="351"/>
        <end position="372"/>
    </location>
</feature>
<dbReference type="InterPro" id="IPR020846">
    <property type="entry name" value="MFS_dom"/>
</dbReference>
<feature type="transmembrane region" description="Helical" evidence="7">
    <location>
        <begin position="318"/>
        <end position="339"/>
    </location>
</feature>
<gene>
    <name evidence="9" type="ORF">Pma05_74940</name>
</gene>
<feature type="transmembrane region" description="Helical" evidence="7">
    <location>
        <begin position="378"/>
        <end position="397"/>
    </location>
</feature>
<feature type="transmembrane region" description="Helical" evidence="7">
    <location>
        <begin position="154"/>
        <end position="178"/>
    </location>
</feature>
<protein>
    <recommendedName>
        <fullName evidence="8">Major facilitator superfamily (MFS) profile domain-containing protein</fullName>
    </recommendedName>
</protein>
<comment type="caution">
    <text evidence="9">The sequence shown here is derived from an EMBL/GenBank/DDBJ whole genome shotgun (WGS) entry which is preliminary data.</text>
</comment>
<dbReference type="InterPro" id="IPR011701">
    <property type="entry name" value="MFS"/>
</dbReference>
<evidence type="ECO:0000256" key="1">
    <source>
        <dbReference type="ARBA" id="ARBA00004651"/>
    </source>
</evidence>
<dbReference type="Proteomes" id="UP000621500">
    <property type="component" value="Unassembled WGS sequence"/>
</dbReference>